<dbReference type="SMART" id="SM00532">
    <property type="entry name" value="LIGANc"/>
    <property type="match status" value="1"/>
</dbReference>
<dbReference type="CDD" id="cd00114">
    <property type="entry name" value="LIGANc"/>
    <property type="match status" value="1"/>
</dbReference>
<dbReference type="EC" id="6.5.1.2" evidence="2 14"/>
<name>A0A2M7FXB7_9BACT</name>
<dbReference type="GO" id="GO:0046872">
    <property type="term" value="F:metal ion binding"/>
    <property type="evidence" value="ECO:0007669"/>
    <property type="project" value="UniProtKB-KW"/>
</dbReference>
<evidence type="ECO:0000313" key="18">
    <source>
        <dbReference type="Proteomes" id="UP000231019"/>
    </source>
</evidence>
<comment type="catalytic activity">
    <reaction evidence="12 14 15">
        <text>NAD(+) + (deoxyribonucleotide)n-3'-hydroxyl + 5'-phospho-(deoxyribonucleotide)m = (deoxyribonucleotide)n+m + AMP + beta-nicotinamide D-nucleotide.</text>
        <dbReference type="EC" id="6.5.1.2"/>
    </reaction>
</comment>
<dbReference type="InterPro" id="IPR041663">
    <property type="entry name" value="DisA/LigA_HHH"/>
</dbReference>
<organism evidence="17 18">
    <name type="scientific">bacterium (Candidatus Blackallbacteria) CG17_big_fil_post_rev_8_21_14_2_50_48_46</name>
    <dbReference type="NCBI Taxonomy" id="2014261"/>
    <lineage>
        <taxon>Bacteria</taxon>
        <taxon>Candidatus Blackallbacteria</taxon>
    </lineage>
</organism>
<dbReference type="SMART" id="SM00278">
    <property type="entry name" value="HhH1"/>
    <property type="match status" value="4"/>
</dbReference>
<dbReference type="Pfam" id="PF03120">
    <property type="entry name" value="OB_DNA_ligase"/>
    <property type="match status" value="1"/>
</dbReference>
<gene>
    <name evidence="14" type="primary">ligA</name>
    <name evidence="17" type="ORF">COW36_24860</name>
</gene>
<evidence type="ECO:0000256" key="15">
    <source>
        <dbReference type="RuleBase" id="RU000618"/>
    </source>
</evidence>
<dbReference type="SUPFAM" id="SSF52113">
    <property type="entry name" value="BRCT domain"/>
    <property type="match status" value="1"/>
</dbReference>
<proteinExistence type="inferred from homology"/>
<feature type="binding site" evidence="14">
    <location>
        <begin position="37"/>
        <end position="41"/>
    </location>
    <ligand>
        <name>NAD(+)</name>
        <dbReference type="ChEBI" id="CHEBI:57540"/>
    </ligand>
</feature>
<dbReference type="Pfam" id="PF01653">
    <property type="entry name" value="DNA_ligase_aden"/>
    <property type="match status" value="1"/>
</dbReference>
<dbReference type="GO" id="GO:0003911">
    <property type="term" value="F:DNA ligase (NAD+) activity"/>
    <property type="evidence" value="ECO:0007669"/>
    <property type="project" value="UniProtKB-UniRule"/>
</dbReference>
<dbReference type="InterPro" id="IPR013839">
    <property type="entry name" value="DNAligase_adenylation"/>
</dbReference>
<comment type="similarity">
    <text evidence="13 14">Belongs to the NAD-dependent DNA ligase family. LigA subfamily.</text>
</comment>
<dbReference type="PROSITE" id="PS01056">
    <property type="entry name" value="DNA_LIGASE_N2"/>
    <property type="match status" value="1"/>
</dbReference>
<dbReference type="PROSITE" id="PS50172">
    <property type="entry name" value="BRCT"/>
    <property type="match status" value="1"/>
</dbReference>
<dbReference type="FunFam" id="3.30.470.30:FF:000001">
    <property type="entry name" value="DNA ligase"/>
    <property type="match status" value="1"/>
</dbReference>
<dbReference type="PROSITE" id="PS01055">
    <property type="entry name" value="DNA_LIGASE_N1"/>
    <property type="match status" value="1"/>
</dbReference>
<dbReference type="FunFam" id="2.40.50.140:FF:000012">
    <property type="entry name" value="DNA ligase"/>
    <property type="match status" value="1"/>
</dbReference>
<comment type="function">
    <text evidence="1 14">DNA ligase that catalyzes the formation of phosphodiester linkages between 5'-phosphoryl and 3'-hydroxyl groups in double-stranded DNA using NAD as a coenzyme and as the energy source for the reaction. It is essential for DNA replication and repair of damaged DNA.</text>
</comment>
<dbReference type="PANTHER" id="PTHR23389">
    <property type="entry name" value="CHROMOSOME TRANSMISSION FIDELITY FACTOR 18"/>
    <property type="match status" value="1"/>
</dbReference>
<keyword evidence="5 14" id="KW-0235">DNA replication</keyword>
<dbReference type="FunFam" id="1.10.150.20:FF:000007">
    <property type="entry name" value="DNA ligase"/>
    <property type="match status" value="1"/>
</dbReference>
<evidence type="ECO:0000259" key="16">
    <source>
        <dbReference type="PROSITE" id="PS50172"/>
    </source>
</evidence>
<sequence length="677" mass="74585">MSGESLITASTQIEQLRAELQYHNYRYYVLDQPEIADTAYDRLYRRLVEIEQAHPELITPDSPTQRVGAKISGKFAPVTHAVPLFSLDNAFNREELDEFHARVLKLSGREQVEYAVELKIDGLAISLTYAAGLFQLGATRGDGSVGEDVSANLRTIRSLPLRLIPNAQGAVPQWLNPCGEVYLSKAAFAQLNHEQMAKGQKLFANPRNAAAGSLRQQDPAITAARKLDLFIYAGSVSEEVSLPTHSAMLAYFRELGFPTSPYVQICQSMEAVWDICQKWGQEGPELPFAIDGVVIKVNDLALQKELGFTSKFPRWAIAYKFPAEQALSRIQNITLQVGRTGAVTPVAELEPVFLAGSLVSRATLHNQEEIRRKDIMIGDVVVIQKAGEIIPEVVRSLSEKRTGQERLFEYPAVCPKCSQLLYPDANGPIIRCLNETCPGRLKGALQHFVSRNAMDIEGLGEALAEQLVEQGLVKDFADLFALSYEQIVNLERMGPKSTENLLQQLQERRLNVPLERFLFALGIRHVGKEASQLLVEHFGSLEALQLADQEAIQAIHGIGPQIAESVVQFFQSPSTVLLLQKLDGLGFCFSLPESRPREGLPLSGKSFVLTGTLSSMGRSEAAEWIEKQGGSVKGTISSKIDYVIVGDKAGSKLDKALKLGLNVLDEAAFLEFMRGTP</sequence>
<dbReference type="PANTHER" id="PTHR23389:SF9">
    <property type="entry name" value="DNA LIGASE"/>
    <property type="match status" value="1"/>
</dbReference>
<dbReference type="SMART" id="SM00292">
    <property type="entry name" value="BRCT"/>
    <property type="match status" value="1"/>
</dbReference>
<keyword evidence="11 14" id="KW-0234">DNA repair</keyword>
<dbReference type="Pfam" id="PF14520">
    <property type="entry name" value="HHH_5"/>
    <property type="match status" value="1"/>
</dbReference>
<dbReference type="CDD" id="cd17748">
    <property type="entry name" value="BRCT_DNA_ligase_like"/>
    <property type="match status" value="1"/>
</dbReference>
<dbReference type="InterPro" id="IPR001679">
    <property type="entry name" value="DNA_ligase"/>
</dbReference>
<feature type="binding site" evidence="14">
    <location>
        <position position="432"/>
    </location>
    <ligand>
        <name>Zn(2+)</name>
        <dbReference type="ChEBI" id="CHEBI:29105"/>
    </ligand>
</feature>
<keyword evidence="9 14" id="KW-0460">Magnesium</keyword>
<comment type="cofactor">
    <cofactor evidence="14">
        <name>Mg(2+)</name>
        <dbReference type="ChEBI" id="CHEBI:18420"/>
    </cofactor>
    <cofactor evidence="14">
        <name>Mn(2+)</name>
        <dbReference type="ChEBI" id="CHEBI:29035"/>
    </cofactor>
</comment>
<keyword evidence="14" id="KW-0464">Manganese</keyword>
<evidence type="ECO:0000256" key="6">
    <source>
        <dbReference type="ARBA" id="ARBA00022723"/>
    </source>
</evidence>
<keyword evidence="4 14" id="KW-0436">Ligase</keyword>
<dbReference type="GO" id="GO:0005829">
    <property type="term" value="C:cytosol"/>
    <property type="evidence" value="ECO:0007669"/>
    <property type="project" value="TreeGrafter"/>
</dbReference>
<dbReference type="InterPro" id="IPR010994">
    <property type="entry name" value="RuvA_2-like"/>
</dbReference>
<dbReference type="GO" id="GO:0006281">
    <property type="term" value="P:DNA repair"/>
    <property type="evidence" value="ECO:0007669"/>
    <property type="project" value="UniProtKB-KW"/>
</dbReference>
<feature type="binding site" evidence="14">
    <location>
        <position position="180"/>
    </location>
    <ligand>
        <name>NAD(+)</name>
        <dbReference type="ChEBI" id="CHEBI:57540"/>
    </ligand>
</feature>
<comment type="caution">
    <text evidence="17">The sequence shown here is derived from an EMBL/GenBank/DDBJ whole genome shotgun (WGS) entry which is preliminary data.</text>
</comment>
<dbReference type="Gene3D" id="3.30.470.30">
    <property type="entry name" value="DNA ligase/mRNA capping enzyme"/>
    <property type="match status" value="1"/>
</dbReference>
<dbReference type="EMBL" id="PFFQ01000066">
    <property type="protein sequence ID" value="PIW13900.1"/>
    <property type="molecule type" value="Genomic_DNA"/>
</dbReference>
<feature type="binding site" evidence="14">
    <location>
        <position position="320"/>
    </location>
    <ligand>
        <name>NAD(+)</name>
        <dbReference type="ChEBI" id="CHEBI:57540"/>
    </ligand>
</feature>
<dbReference type="Gene3D" id="3.40.50.10190">
    <property type="entry name" value="BRCT domain"/>
    <property type="match status" value="1"/>
</dbReference>
<feature type="binding site" evidence="14">
    <location>
        <position position="140"/>
    </location>
    <ligand>
        <name>NAD(+)</name>
        <dbReference type="ChEBI" id="CHEBI:57540"/>
    </ligand>
</feature>
<dbReference type="InterPro" id="IPR036420">
    <property type="entry name" value="BRCT_dom_sf"/>
</dbReference>
<keyword evidence="6 14" id="KW-0479">Metal-binding</keyword>
<feature type="domain" description="BRCT" evidence="16">
    <location>
        <begin position="597"/>
        <end position="677"/>
    </location>
</feature>
<feature type="binding site" evidence="14">
    <location>
        <position position="437"/>
    </location>
    <ligand>
        <name>Zn(2+)</name>
        <dbReference type="ChEBI" id="CHEBI:29105"/>
    </ligand>
</feature>
<dbReference type="InterPro" id="IPR003583">
    <property type="entry name" value="Hlx-hairpin-Hlx_DNA-bd_motif"/>
</dbReference>
<dbReference type="Pfam" id="PF00533">
    <property type="entry name" value="BRCT"/>
    <property type="match status" value="1"/>
</dbReference>
<dbReference type="AlphaFoldDB" id="A0A2M7FXB7"/>
<dbReference type="PIRSF" id="PIRSF001604">
    <property type="entry name" value="LigA"/>
    <property type="match status" value="1"/>
</dbReference>
<evidence type="ECO:0000256" key="4">
    <source>
        <dbReference type="ARBA" id="ARBA00022598"/>
    </source>
</evidence>
<dbReference type="GO" id="GO:0006260">
    <property type="term" value="P:DNA replication"/>
    <property type="evidence" value="ECO:0007669"/>
    <property type="project" value="UniProtKB-KW"/>
</dbReference>
<evidence type="ECO:0000256" key="1">
    <source>
        <dbReference type="ARBA" id="ARBA00004067"/>
    </source>
</evidence>
<dbReference type="GO" id="GO:0003677">
    <property type="term" value="F:DNA binding"/>
    <property type="evidence" value="ECO:0007669"/>
    <property type="project" value="InterPro"/>
</dbReference>
<evidence type="ECO:0000256" key="3">
    <source>
        <dbReference type="ARBA" id="ARBA00013308"/>
    </source>
</evidence>
<dbReference type="NCBIfam" id="TIGR00575">
    <property type="entry name" value="dnlj"/>
    <property type="match status" value="1"/>
</dbReference>
<evidence type="ECO:0000256" key="8">
    <source>
        <dbReference type="ARBA" id="ARBA00022833"/>
    </source>
</evidence>
<dbReference type="InterPro" id="IPR004150">
    <property type="entry name" value="NAD_DNA_ligase_OB"/>
</dbReference>
<evidence type="ECO:0000256" key="10">
    <source>
        <dbReference type="ARBA" id="ARBA00023027"/>
    </source>
</evidence>
<dbReference type="FunFam" id="1.10.287.610:FF:000002">
    <property type="entry name" value="DNA ligase"/>
    <property type="match status" value="1"/>
</dbReference>
<dbReference type="InterPro" id="IPR001357">
    <property type="entry name" value="BRCT_dom"/>
</dbReference>
<feature type="binding site" evidence="14">
    <location>
        <begin position="86"/>
        <end position="87"/>
    </location>
    <ligand>
        <name>NAD(+)</name>
        <dbReference type="ChEBI" id="CHEBI:57540"/>
    </ligand>
</feature>
<accession>A0A2M7FXB7</accession>
<dbReference type="InterPro" id="IPR013840">
    <property type="entry name" value="DNAligase_N"/>
</dbReference>
<dbReference type="Gene3D" id="1.10.287.610">
    <property type="entry name" value="Helix hairpin bin"/>
    <property type="match status" value="1"/>
</dbReference>
<evidence type="ECO:0000256" key="9">
    <source>
        <dbReference type="ARBA" id="ARBA00022842"/>
    </source>
</evidence>
<protein>
    <recommendedName>
        <fullName evidence="3 14">DNA ligase</fullName>
        <ecNumber evidence="2 14">6.5.1.2</ecNumber>
    </recommendedName>
    <alternativeName>
        <fullName evidence="14">Polydeoxyribonucleotide synthase [NAD(+)]</fullName>
    </alternativeName>
</protein>
<evidence type="ECO:0000256" key="14">
    <source>
        <dbReference type="HAMAP-Rule" id="MF_01588"/>
    </source>
</evidence>
<dbReference type="Proteomes" id="UP000231019">
    <property type="component" value="Unassembled WGS sequence"/>
</dbReference>
<dbReference type="Pfam" id="PF12826">
    <property type="entry name" value="HHH_2"/>
    <property type="match status" value="1"/>
</dbReference>
<feature type="binding site" evidence="14">
    <location>
        <position position="117"/>
    </location>
    <ligand>
        <name>NAD(+)</name>
        <dbReference type="ChEBI" id="CHEBI:57540"/>
    </ligand>
</feature>
<evidence type="ECO:0000256" key="12">
    <source>
        <dbReference type="ARBA" id="ARBA00034005"/>
    </source>
</evidence>
<evidence type="ECO:0000256" key="11">
    <source>
        <dbReference type="ARBA" id="ARBA00023204"/>
    </source>
</evidence>
<reference evidence="17 18" key="1">
    <citation type="submission" date="2017-09" db="EMBL/GenBank/DDBJ databases">
        <title>Depth-based differentiation of microbial function through sediment-hosted aquifers and enrichment of novel symbionts in the deep terrestrial subsurface.</title>
        <authorList>
            <person name="Probst A.J."/>
            <person name="Ladd B."/>
            <person name="Jarett J.K."/>
            <person name="Geller-Mcgrath D.E."/>
            <person name="Sieber C.M."/>
            <person name="Emerson J.B."/>
            <person name="Anantharaman K."/>
            <person name="Thomas B.C."/>
            <person name="Malmstrom R."/>
            <person name="Stieglmeier M."/>
            <person name="Klingl A."/>
            <person name="Woyke T."/>
            <person name="Ryan C.M."/>
            <person name="Banfield J.F."/>
        </authorList>
    </citation>
    <scope>NUCLEOTIDE SEQUENCE [LARGE SCALE GENOMIC DNA]</scope>
    <source>
        <strain evidence="17">CG17_big_fil_post_rev_8_21_14_2_50_48_46</strain>
    </source>
</reference>
<dbReference type="InterPro" id="IPR033136">
    <property type="entry name" value="DNA_ligase_CS"/>
</dbReference>
<feature type="binding site" evidence="14">
    <location>
        <position position="414"/>
    </location>
    <ligand>
        <name>Zn(2+)</name>
        <dbReference type="ChEBI" id="CHEBI:29105"/>
    </ligand>
</feature>
<dbReference type="SUPFAM" id="SSF50249">
    <property type="entry name" value="Nucleic acid-binding proteins"/>
    <property type="match status" value="1"/>
</dbReference>
<dbReference type="HAMAP" id="MF_01588">
    <property type="entry name" value="DNA_ligase_A"/>
    <property type="match status" value="1"/>
</dbReference>
<evidence type="ECO:0000256" key="5">
    <source>
        <dbReference type="ARBA" id="ARBA00022705"/>
    </source>
</evidence>
<dbReference type="InterPro" id="IPR018239">
    <property type="entry name" value="DNA_ligase_AS"/>
</dbReference>
<feature type="binding site" evidence="14">
    <location>
        <position position="417"/>
    </location>
    <ligand>
        <name>Zn(2+)</name>
        <dbReference type="ChEBI" id="CHEBI:29105"/>
    </ligand>
</feature>
<dbReference type="SUPFAM" id="SSF47781">
    <property type="entry name" value="RuvA domain 2-like"/>
    <property type="match status" value="1"/>
</dbReference>
<keyword evidence="8 14" id="KW-0862">Zinc</keyword>
<feature type="binding site" evidence="14">
    <location>
        <position position="296"/>
    </location>
    <ligand>
        <name>NAD(+)</name>
        <dbReference type="ChEBI" id="CHEBI:57540"/>
    </ligand>
</feature>
<evidence type="ECO:0000256" key="7">
    <source>
        <dbReference type="ARBA" id="ARBA00022763"/>
    </source>
</evidence>
<dbReference type="NCBIfam" id="NF005932">
    <property type="entry name" value="PRK07956.1"/>
    <property type="match status" value="1"/>
</dbReference>
<evidence type="ECO:0000313" key="17">
    <source>
        <dbReference type="EMBL" id="PIW13900.1"/>
    </source>
</evidence>
<dbReference type="InterPro" id="IPR012340">
    <property type="entry name" value="NA-bd_OB-fold"/>
</dbReference>
<dbReference type="Gene3D" id="1.10.150.20">
    <property type="entry name" value="5' to 3' exonuclease, C-terminal subdomain"/>
    <property type="match status" value="2"/>
</dbReference>
<evidence type="ECO:0000256" key="2">
    <source>
        <dbReference type="ARBA" id="ARBA00012722"/>
    </source>
</evidence>
<keyword evidence="10 14" id="KW-0520">NAD</keyword>
<keyword evidence="7 14" id="KW-0227">DNA damage</keyword>
<evidence type="ECO:0000256" key="13">
    <source>
        <dbReference type="ARBA" id="ARBA00060881"/>
    </source>
</evidence>
<feature type="active site" description="N6-AMP-lysine intermediate" evidence="14">
    <location>
        <position position="119"/>
    </location>
</feature>
<dbReference type="FunFam" id="1.10.150.20:FF:000006">
    <property type="entry name" value="DNA ligase"/>
    <property type="match status" value="1"/>
</dbReference>
<dbReference type="SUPFAM" id="SSF56091">
    <property type="entry name" value="DNA ligase/mRNA capping enzyme, catalytic domain"/>
    <property type="match status" value="1"/>
</dbReference>
<dbReference type="Gene3D" id="2.40.50.140">
    <property type="entry name" value="Nucleic acid-binding proteins"/>
    <property type="match status" value="1"/>
</dbReference>